<dbReference type="GO" id="GO:0006400">
    <property type="term" value="P:tRNA modification"/>
    <property type="evidence" value="ECO:0007669"/>
    <property type="project" value="UniProtKB-UniRule"/>
</dbReference>
<evidence type="ECO:0000256" key="1">
    <source>
        <dbReference type="ARBA" id="ARBA00022694"/>
    </source>
</evidence>
<evidence type="ECO:0000256" key="4">
    <source>
        <dbReference type="HAMAP-Rule" id="MF_00469"/>
    </source>
</evidence>
<dbReference type="Pfam" id="PF12368">
    <property type="entry name" value="Rhodanese_C"/>
    <property type="match status" value="1"/>
</dbReference>
<dbReference type="AlphaFoldDB" id="A0A1F6DK97"/>
<dbReference type="InterPro" id="IPR020936">
    <property type="entry name" value="TrhO"/>
</dbReference>
<dbReference type="InterPro" id="IPR022111">
    <property type="entry name" value="Rhodanese_C"/>
</dbReference>
<sequence length="343" mass="38728">MMEQAISRKERKMTVQGDGVARTTLSFYRYVRIADPQAFRDAFFAQLKAFGCLGRIYIASEGINAQMNVPTENFEAFRAYVDSLEELNGVPFKIAVEEGGAPSFYKLTIKVKERIVADGVANGVFDVTAPGEYLTAKEFNDYVNDPEAIVVDMRNAYESEVGHFKGAILPDVETFREELAVTPELLKGKEDAPIALYCTGGIRCEKASAWLKHKGFKNVKHLKGGIIDYKHQVEQEGLENTFRGKNFVFDERLGERISDEIIATCHLCNKEKADTHEHCKNQACHILFIGCDTCTKKNKGYCSTWCRIRDQLPTPVKKILNKNAHKKRPAQFKKNRMHTKTAA</sequence>
<comment type="caution">
    <text evidence="6">The sequence shown here is derived from an EMBL/GenBank/DDBJ whole genome shotgun (WGS) entry which is preliminary data.</text>
</comment>
<dbReference type="Gene3D" id="3.40.250.10">
    <property type="entry name" value="Rhodanese-like domain"/>
    <property type="match status" value="1"/>
</dbReference>
<dbReference type="Pfam" id="PF00581">
    <property type="entry name" value="Rhodanese"/>
    <property type="match status" value="1"/>
</dbReference>
<dbReference type="NCBIfam" id="NF001133">
    <property type="entry name" value="PRK00142.1-1"/>
    <property type="match status" value="1"/>
</dbReference>
<dbReference type="InterPro" id="IPR036873">
    <property type="entry name" value="Rhodanese-like_dom_sf"/>
</dbReference>
<dbReference type="PROSITE" id="PS50206">
    <property type="entry name" value="RHODANESE_3"/>
    <property type="match status" value="1"/>
</dbReference>
<reference evidence="6 7" key="1">
    <citation type="journal article" date="2016" name="Nat. Commun.">
        <title>Thousands of microbial genomes shed light on interconnected biogeochemical processes in an aquifer system.</title>
        <authorList>
            <person name="Anantharaman K."/>
            <person name="Brown C.T."/>
            <person name="Hug L.A."/>
            <person name="Sharon I."/>
            <person name="Castelle C.J."/>
            <person name="Probst A.J."/>
            <person name="Thomas B.C."/>
            <person name="Singh A."/>
            <person name="Wilkins M.J."/>
            <person name="Karaoz U."/>
            <person name="Brodie E.L."/>
            <person name="Williams K.H."/>
            <person name="Hubbard S.S."/>
            <person name="Banfield J.F."/>
        </authorList>
    </citation>
    <scope>NUCLEOTIDE SEQUENCE [LARGE SCALE GENOMIC DNA]</scope>
</reference>
<dbReference type="STRING" id="1798491.A3C87_00435"/>
<dbReference type="EMBL" id="MFLE01000014">
    <property type="protein sequence ID" value="OGG61851.1"/>
    <property type="molecule type" value="Genomic_DNA"/>
</dbReference>
<dbReference type="Pfam" id="PF17773">
    <property type="entry name" value="UPF0176_N"/>
    <property type="match status" value="1"/>
</dbReference>
<dbReference type="SMART" id="SM00450">
    <property type="entry name" value="RHOD"/>
    <property type="match status" value="1"/>
</dbReference>
<dbReference type="SUPFAM" id="SSF52821">
    <property type="entry name" value="Rhodanese/Cell cycle control phosphatase"/>
    <property type="match status" value="1"/>
</dbReference>
<evidence type="ECO:0000256" key="3">
    <source>
        <dbReference type="ARBA" id="ARBA00045625"/>
    </source>
</evidence>
<accession>A0A1F6DK97</accession>
<proteinExistence type="inferred from homology"/>
<dbReference type="EC" id="1.14.-.-" evidence="4"/>
<comment type="catalytic activity">
    <reaction evidence="4">
        <text>uridine(34) in tRNA + AH2 + O2 = 5-hydroxyuridine(34) in tRNA + A + H2O</text>
        <dbReference type="Rhea" id="RHEA:64224"/>
        <dbReference type="Rhea" id="RHEA-COMP:11727"/>
        <dbReference type="Rhea" id="RHEA-COMP:13381"/>
        <dbReference type="ChEBI" id="CHEBI:13193"/>
        <dbReference type="ChEBI" id="CHEBI:15377"/>
        <dbReference type="ChEBI" id="CHEBI:15379"/>
        <dbReference type="ChEBI" id="CHEBI:17499"/>
        <dbReference type="ChEBI" id="CHEBI:65315"/>
        <dbReference type="ChEBI" id="CHEBI:136877"/>
    </reaction>
</comment>
<dbReference type="Gene3D" id="3.30.70.100">
    <property type="match status" value="1"/>
</dbReference>
<organism evidence="6 7">
    <name type="scientific">Candidatus Kaiserbacteria bacterium RIFCSPHIGHO2_02_FULL_49_34</name>
    <dbReference type="NCBI Taxonomy" id="1798491"/>
    <lineage>
        <taxon>Bacteria</taxon>
        <taxon>Candidatus Kaiseribacteriota</taxon>
    </lineage>
</organism>
<comment type="similarity">
    <text evidence="4">Belongs to the TrhO family.</text>
</comment>
<evidence type="ECO:0000259" key="5">
    <source>
        <dbReference type="PROSITE" id="PS50206"/>
    </source>
</evidence>
<dbReference type="GO" id="GO:0016705">
    <property type="term" value="F:oxidoreductase activity, acting on paired donors, with incorporation or reduction of molecular oxygen"/>
    <property type="evidence" value="ECO:0007669"/>
    <property type="project" value="UniProtKB-UniRule"/>
</dbReference>
<comment type="function">
    <text evidence="3">Catalyzes oxygen-dependent 5-hydroxyuridine (ho5U) modification at position 34 in tRNAs, the first step in 5-carboxymethoxyuridine (cmo5U) biosynthesis. May be part of an alternate pathway, which is able to bypass cmo5U biogenesis in a subset of tRNAs under aerobic conditions.</text>
</comment>
<dbReference type="PANTHER" id="PTHR43846:SF1">
    <property type="entry name" value="TRNA URIDINE(34) HYDROXYLASE"/>
    <property type="match status" value="1"/>
</dbReference>
<dbReference type="InterPro" id="IPR040503">
    <property type="entry name" value="TRHO_N"/>
</dbReference>
<dbReference type="HAMAP" id="MF_00469">
    <property type="entry name" value="TrhO"/>
    <property type="match status" value="1"/>
</dbReference>
<dbReference type="PANTHER" id="PTHR43846">
    <property type="entry name" value="UPF0176 PROTEIN YCEA"/>
    <property type="match status" value="1"/>
</dbReference>
<dbReference type="InterPro" id="IPR001763">
    <property type="entry name" value="Rhodanese-like_dom"/>
</dbReference>
<keyword evidence="1 4" id="KW-0819">tRNA processing</keyword>
<evidence type="ECO:0000313" key="7">
    <source>
        <dbReference type="Proteomes" id="UP000176511"/>
    </source>
</evidence>
<dbReference type="CDD" id="cd01518">
    <property type="entry name" value="RHOD_YceA"/>
    <property type="match status" value="1"/>
</dbReference>
<dbReference type="Proteomes" id="UP000176511">
    <property type="component" value="Unassembled WGS sequence"/>
</dbReference>
<name>A0A1F6DK97_9BACT</name>
<gene>
    <name evidence="4" type="primary">trhO</name>
    <name evidence="6" type="ORF">A3C87_00435</name>
</gene>
<feature type="domain" description="Rhodanese" evidence="5">
    <location>
        <begin position="144"/>
        <end position="238"/>
    </location>
</feature>
<keyword evidence="2 4" id="KW-0560">Oxidoreductase</keyword>
<protein>
    <recommendedName>
        <fullName evidence="4">tRNA uridine(34) hydroxylase</fullName>
        <ecNumber evidence="4">1.14.-.-</ecNumber>
    </recommendedName>
    <alternativeName>
        <fullName evidence="4">tRNA hydroxylation protein O</fullName>
    </alternativeName>
</protein>
<evidence type="ECO:0000256" key="2">
    <source>
        <dbReference type="ARBA" id="ARBA00023002"/>
    </source>
</evidence>
<evidence type="ECO:0000313" key="6">
    <source>
        <dbReference type="EMBL" id="OGG61851.1"/>
    </source>
</evidence>